<sequence length="621" mass="68248">MEIETTVMSAKARILELKSSADFPSEEFNHSIKTWVNMASLLVKQGNMAESTQDDENAYISYVRSCIITTKIIPRHAQYPSMMNDIVCIDLRQKILGTISRMVLLERRLLKRFEQENQQQRLTGARSSISTASSPTLTVAGSPTSCSSSSTLSLNCVSESKMGRALDSEHDVELDASINMLSFNQGSEDDEDEDVAYEEEIAEDFIEMKYEFPAGDDLVPELDPQVYVNHLRHTLTDSVESRSVSPSKPRVQGAVPTLKKKSSNDDERPSLLLSPECQPNFSATMPSALFARQREGGHVRRCSSNEAIRTNVYFPSIMALATAATNGASPSSRFSVCEPTVPRRSDKRSSMIIIGESDVVSFSTKDRVHDYRGVASTIDEGEEDRAQYARDILRSRLTSRRTMSFESNCFHADNDSSPFETLPKTVAPQLRKSNSISRFGGYNRTPRDVPPTPRLSVQNIRLDGIASTTSLTSVPSGSTVANAYEPFESTSNTFPRSHQQQESQYKILHRQSSSVSCSTTSTAGTSSSATTVSSASSPTLISKATLATVTTGKKVGLLRKIRSKPTVKDQLFDIVPTQASPTSHLLLTQQQQQQQQQMLMALVTGHARQQSGPASLPKIAA</sequence>
<proteinExistence type="predicted"/>
<keyword evidence="4" id="KW-1185">Reference proteome</keyword>
<feature type="domain" description="USP8 dimerisation" evidence="2">
    <location>
        <begin position="12"/>
        <end position="116"/>
    </location>
</feature>
<dbReference type="EMBL" id="JAAAID010001677">
    <property type="protein sequence ID" value="KAG0009137.1"/>
    <property type="molecule type" value="Genomic_DNA"/>
</dbReference>
<dbReference type="Pfam" id="PF08969">
    <property type="entry name" value="USP8_dimer"/>
    <property type="match status" value="1"/>
</dbReference>
<name>A0A9P6SXF8_9FUNG</name>
<comment type="caution">
    <text evidence="3">The sequence shown here is derived from an EMBL/GenBank/DDBJ whole genome shotgun (WGS) entry which is preliminary data.</text>
</comment>
<accession>A0A9P6SXF8</accession>
<feature type="region of interest" description="Disordered" evidence="1">
    <location>
        <begin position="237"/>
        <end position="277"/>
    </location>
</feature>
<protein>
    <recommendedName>
        <fullName evidence="2">USP8 dimerisation domain-containing protein</fullName>
    </recommendedName>
</protein>
<gene>
    <name evidence="3" type="ORF">BGZ80_002699</name>
</gene>
<evidence type="ECO:0000259" key="2">
    <source>
        <dbReference type="Pfam" id="PF08969"/>
    </source>
</evidence>
<evidence type="ECO:0000256" key="1">
    <source>
        <dbReference type="SAM" id="MobiDB-lite"/>
    </source>
</evidence>
<dbReference type="Proteomes" id="UP000703661">
    <property type="component" value="Unassembled WGS sequence"/>
</dbReference>
<dbReference type="OrthoDB" id="2402718at2759"/>
<evidence type="ECO:0000313" key="3">
    <source>
        <dbReference type="EMBL" id="KAG0009137.1"/>
    </source>
</evidence>
<feature type="region of interest" description="Disordered" evidence="1">
    <location>
        <begin position="120"/>
        <end position="142"/>
    </location>
</feature>
<dbReference type="InterPro" id="IPR015063">
    <property type="entry name" value="USP8_dimer"/>
</dbReference>
<reference evidence="3" key="1">
    <citation type="journal article" date="2020" name="Fungal Divers.">
        <title>Resolving the Mortierellaceae phylogeny through synthesis of multi-gene phylogenetics and phylogenomics.</title>
        <authorList>
            <person name="Vandepol N."/>
            <person name="Liber J."/>
            <person name="Desiro A."/>
            <person name="Na H."/>
            <person name="Kennedy M."/>
            <person name="Barry K."/>
            <person name="Grigoriev I.V."/>
            <person name="Miller A.N."/>
            <person name="O'Donnell K."/>
            <person name="Stajich J.E."/>
            <person name="Bonito G."/>
        </authorList>
    </citation>
    <scope>NUCLEOTIDE SEQUENCE</scope>
    <source>
        <strain evidence="3">NRRL 2769</strain>
    </source>
</reference>
<feature type="region of interest" description="Disordered" evidence="1">
    <location>
        <begin position="516"/>
        <end position="537"/>
    </location>
</feature>
<feature type="compositionally biased region" description="Polar residues" evidence="1">
    <location>
        <begin position="120"/>
        <end position="141"/>
    </location>
</feature>
<evidence type="ECO:0000313" key="4">
    <source>
        <dbReference type="Proteomes" id="UP000703661"/>
    </source>
</evidence>
<dbReference type="AlphaFoldDB" id="A0A9P6SXF8"/>
<feature type="compositionally biased region" description="Polar residues" evidence="1">
    <location>
        <begin position="237"/>
        <end position="246"/>
    </location>
</feature>
<dbReference type="Gene3D" id="1.20.58.80">
    <property type="entry name" value="Phosphotransferase system, lactose/cellobiose-type IIA subunit"/>
    <property type="match status" value="1"/>
</dbReference>
<organism evidence="3 4">
    <name type="scientific">Entomortierella chlamydospora</name>
    <dbReference type="NCBI Taxonomy" id="101097"/>
    <lineage>
        <taxon>Eukaryota</taxon>
        <taxon>Fungi</taxon>
        <taxon>Fungi incertae sedis</taxon>
        <taxon>Mucoromycota</taxon>
        <taxon>Mortierellomycotina</taxon>
        <taxon>Mortierellomycetes</taxon>
        <taxon>Mortierellales</taxon>
        <taxon>Mortierellaceae</taxon>
        <taxon>Entomortierella</taxon>
    </lineage>
</organism>